<dbReference type="AlphaFoldDB" id="A0A8S1IY62"/>
<keyword evidence="5" id="KW-0547">Nucleotide-binding</keyword>
<dbReference type="PANTHER" id="PTHR19443">
    <property type="entry name" value="HEXOKINASE"/>
    <property type="match status" value="1"/>
</dbReference>
<dbReference type="PROSITE" id="PS51748">
    <property type="entry name" value="HEXOKINASE_2"/>
    <property type="match status" value="1"/>
</dbReference>
<dbReference type="GO" id="GO:0005536">
    <property type="term" value="F:D-glucose binding"/>
    <property type="evidence" value="ECO:0007669"/>
    <property type="project" value="InterPro"/>
</dbReference>
<keyword evidence="5" id="KW-0067">ATP-binding</keyword>
<dbReference type="PRINTS" id="PR00475">
    <property type="entry name" value="HEXOKINASE"/>
</dbReference>
<feature type="domain" description="Hexokinase C-terminal" evidence="6">
    <location>
        <begin position="1"/>
        <end position="172"/>
    </location>
</feature>
<evidence type="ECO:0000256" key="5">
    <source>
        <dbReference type="RuleBase" id="RU362007"/>
    </source>
</evidence>
<evidence type="ECO:0000313" key="7">
    <source>
        <dbReference type="EMBL" id="CAD7700197.1"/>
    </source>
</evidence>
<dbReference type="PANTHER" id="PTHR19443:SF16">
    <property type="entry name" value="HEXOKINASE TYPE 1-RELATED"/>
    <property type="match status" value="1"/>
</dbReference>
<comment type="pathway">
    <text evidence="1">Carbohydrate degradation; glycolysis; D-glyceraldehyde 3-phosphate and glycerone phosphate from D-glucose: step 1/4.</text>
</comment>
<comment type="pathway">
    <text evidence="2">Carbohydrate metabolism; hexose metabolism.</text>
</comment>
<dbReference type="GO" id="GO:0006006">
    <property type="term" value="P:glucose metabolic process"/>
    <property type="evidence" value="ECO:0007669"/>
    <property type="project" value="TreeGrafter"/>
</dbReference>
<evidence type="ECO:0000256" key="1">
    <source>
        <dbReference type="ARBA" id="ARBA00004888"/>
    </source>
</evidence>
<reference evidence="7" key="1">
    <citation type="submission" date="2020-12" db="EMBL/GenBank/DDBJ databases">
        <authorList>
            <person name="Iha C."/>
        </authorList>
    </citation>
    <scope>NUCLEOTIDE SEQUENCE</scope>
</reference>
<keyword evidence="5" id="KW-0808">Transferase</keyword>
<dbReference type="GO" id="GO:0006096">
    <property type="term" value="P:glycolytic process"/>
    <property type="evidence" value="ECO:0007669"/>
    <property type="project" value="UniProtKB-KW"/>
</dbReference>
<dbReference type="GO" id="GO:0005524">
    <property type="term" value="F:ATP binding"/>
    <property type="evidence" value="ECO:0007669"/>
    <property type="project" value="UniProtKB-UniRule"/>
</dbReference>
<name>A0A8S1IY62_9CHLO</name>
<gene>
    <name evidence="7" type="ORF">OSTQU699_LOCUS5556</name>
</gene>
<evidence type="ECO:0000256" key="4">
    <source>
        <dbReference type="ARBA" id="ARBA00044613"/>
    </source>
</evidence>
<dbReference type="InterPro" id="IPR043129">
    <property type="entry name" value="ATPase_NBD"/>
</dbReference>
<comment type="caution">
    <text evidence="7">The sequence shown here is derived from an EMBL/GenBank/DDBJ whole genome shotgun (WGS) entry which is preliminary data.</text>
</comment>
<keyword evidence="5" id="KW-0418">Kinase</keyword>
<protein>
    <recommendedName>
        <fullName evidence="5">Phosphotransferase</fullName>
        <ecNumber evidence="5">2.7.1.-</ecNumber>
    </recommendedName>
</protein>
<proteinExistence type="inferred from homology"/>
<sequence>MTAGASLGEIARHMMATMAREGALFRGGVPPRLEAVGAFPTACISYIDADNTAGLETTGKVIQSHISVTASLADRQMVKDICGMVAHRCAVLLAMALVAVVQHVRENCGHPVSRPTVVMFDGGCYENFDSLRARIRGATDQILEWVYGDEAPSVELKQCKGGSCLGAAILAAAALSKR</sequence>
<comment type="similarity">
    <text evidence="5">Belongs to the hexokinase family.</text>
</comment>
<dbReference type="Proteomes" id="UP000708148">
    <property type="component" value="Unassembled WGS sequence"/>
</dbReference>
<organism evidence="7 8">
    <name type="scientific">Ostreobium quekettii</name>
    <dbReference type="NCBI Taxonomy" id="121088"/>
    <lineage>
        <taxon>Eukaryota</taxon>
        <taxon>Viridiplantae</taxon>
        <taxon>Chlorophyta</taxon>
        <taxon>core chlorophytes</taxon>
        <taxon>Ulvophyceae</taxon>
        <taxon>TCBD clade</taxon>
        <taxon>Bryopsidales</taxon>
        <taxon>Ostreobineae</taxon>
        <taxon>Ostreobiaceae</taxon>
        <taxon>Ostreobium</taxon>
    </lineage>
</organism>
<dbReference type="GO" id="GO:0005829">
    <property type="term" value="C:cytosol"/>
    <property type="evidence" value="ECO:0007669"/>
    <property type="project" value="TreeGrafter"/>
</dbReference>
<dbReference type="GO" id="GO:0001678">
    <property type="term" value="P:intracellular glucose homeostasis"/>
    <property type="evidence" value="ECO:0007669"/>
    <property type="project" value="InterPro"/>
</dbReference>
<comment type="catalytic activity">
    <reaction evidence="4">
        <text>a D-hexose + ATP = a D-hexose 6-phosphate + ADP + H(+)</text>
        <dbReference type="Rhea" id="RHEA:22740"/>
        <dbReference type="ChEBI" id="CHEBI:4194"/>
        <dbReference type="ChEBI" id="CHEBI:15378"/>
        <dbReference type="ChEBI" id="CHEBI:30616"/>
        <dbReference type="ChEBI" id="CHEBI:229467"/>
        <dbReference type="ChEBI" id="CHEBI:456216"/>
        <dbReference type="EC" id="2.7.1.1"/>
    </reaction>
    <physiologicalReaction direction="left-to-right" evidence="4">
        <dbReference type="Rhea" id="RHEA:22741"/>
    </physiologicalReaction>
</comment>
<accession>A0A8S1IY62</accession>
<dbReference type="SUPFAM" id="SSF53067">
    <property type="entry name" value="Actin-like ATPase domain"/>
    <property type="match status" value="1"/>
</dbReference>
<dbReference type="EMBL" id="CAJHUC010001198">
    <property type="protein sequence ID" value="CAD7700197.1"/>
    <property type="molecule type" value="Genomic_DNA"/>
</dbReference>
<evidence type="ECO:0000259" key="6">
    <source>
        <dbReference type="Pfam" id="PF03727"/>
    </source>
</evidence>
<dbReference type="Pfam" id="PF03727">
    <property type="entry name" value="Hexokinase_2"/>
    <property type="match status" value="1"/>
</dbReference>
<dbReference type="GO" id="GO:0005739">
    <property type="term" value="C:mitochondrion"/>
    <property type="evidence" value="ECO:0007669"/>
    <property type="project" value="TreeGrafter"/>
</dbReference>
<keyword evidence="8" id="KW-1185">Reference proteome</keyword>
<evidence type="ECO:0000313" key="8">
    <source>
        <dbReference type="Proteomes" id="UP000708148"/>
    </source>
</evidence>
<evidence type="ECO:0000256" key="2">
    <source>
        <dbReference type="ARBA" id="ARBA00005028"/>
    </source>
</evidence>
<dbReference type="InterPro" id="IPR022673">
    <property type="entry name" value="Hexokinase_C"/>
</dbReference>
<evidence type="ECO:0000256" key="3">
    <source>
        <dbReference type="ARBA" id="ARBA00023152"/>
    </source>
</evidence>
<dbReference type="OrthoDB" id="419537at2759"/>
<dbReference type="InterPro" id="IPR001312">
    <property type="entry name" value="Hexokinase"/>
</dbReference>
<dbReference type="EC" id="2.7.1.-" evidence="5"/>
<dbReference type="Gene3D" id="3.40.367.20">
    <property type="match status" value="1"/>
</dbReference>
<dbReference type="GO" id="GO:0004340">
    <property type="term" value="F:glucokinase activity"/>
    <property type="evidence" value="ECO:0007669"/>
    <property type="project" value="TreeGrafter"/>
</dbReference>
<dbReference type="GO" id="GO:0008865">
    <property type="term" value="F:fructokinase activity"/>
    <property type="evidence" value="ECO:0007669"/>
    <property type="project" value="TreeGrafter"/>
</dbReference>
<keyword evidence="3 5" id="KW-0324">Glycolysis</keyword>